<gene>
    <name evidence="2" type="ORF">RSO01_42250</name>
</gene>
<evidence type="ECO:0000313" key="2">
    <source>
        <dbReference type="EMBL" id="GEP57059.1"/>
    </source>
</evidence>
<name>A0A512NDM5_9HYPH</name>
<evidence type="ECO:0000313" key="3">
    <source>
        <dbReference type="Proteomes" id="UP000321058"/>
    </source>
</evidence>
<organism evidence="2 3">
    <name type="scientific">Reyranella soli</name>
    <dbReference type="NCBI Taxonomy" id="1230389"/>
    <lineage>
        <taxon>Bacteria</taxon>
        <taxon>Pseudomonadati</taxon>
        <taxon>Pseudomonadota</taxon>
        <taxon>Alphaproteobacteria</taxon>
        <taxon>Hyphomicrobiales</taxon>
        <taxon>Reyranellaceae</taxon>
        <taxon>Reyranella</taxon>
    </lineage>
</organism>
<dbReference type="Proteomes" id="UP000321058">
    <property type="component" value="Unassembled WGS sequence"/>
</dbReference>
<sequence length="436" mass="48762">MQPTPRCLVLFGVVVALSVPWVLAFGAWWETGVALPLTALLALGIDAALAPARRQVAVEASVPELVPIGSTARLSVFVTARRNVGGGRCSVLCEVSGPLLPPALVDLDLADRGEGIAEWPLRARRRGEGRLERVWLRWTGPLGLIAVHGRYDIGQAIAVTPDVGAVRAMALKFSQYDAFFGQKQMRQQGEGSEFRALREYVPGLDHRRIDWKQSAKHRRLMTKEFLTERNQQVVFAIDCGHLMSEPLDGVPRLDHAINAALQMGYVSLRYGDRVGVFSFDSRVRGYARPIGNVANFALVQREMARLQYRHEESNYTLGLMDLMGRLDRRSLIVVMTDFVDTVTAELMMDNLQRLAARHLLLFVALRDRGLATLAAARPDSFEGLARSVFAQDFTAEREVVVQRLRRLGVQCVQTEPDRLGPELVNRYLEIKRREVL</sequence>
<dbReference type="InterPro" id="IPR036465">
    <property type="entry name" value="vWFA_dom_sf"/>
</dbReference>
<dbReference type="InterPro" id="IPR002881">
    <property type="entry name" value="DUF58"/>
</dbReference>
<dbReference type="OrthoDB" id="9776116at2"/>
<accession>A0A512NDM5</accession>
<dbReference type="SUPFAM" id="SSF53300">
    <property type="entry name" value="vWA-like"/>
    <property type="match status" value="1"/>
</dbReference>
<keyword evidence="3" id="KW-1185">Reference proteome</keyword>
<dbReference type="PANTHER" id="PTHR33608">
    <property type="entry name" value="BLL2464 PROTEIN"/>
    <property type="match status" value="1"/>
</dbReference>
<dbReference type="AlphaFoldDB" id="A0A512NDM5"/>
<dbReference type="Gene3D" id="3.40.50.410">
    <property type="entry name" value="von Willebrand factor, type A domain"/>
    <property type="match status" value="1"/>
</dbReference>
<protein>
    <recommendedName>
        <fullName evidence="1">DUF58 domain-containing protein</fullName>
    </recommendedName>
</protein>
<dbReference type="CDD" id="cd00198">
    <property type="entry name" value="vWFA"/>
    <property type="match status" value="1"/>
</dbReference>
<proteinExistence type="predicted"/>
<dbReference type="EMBL" id="BKAJ01000074">
    <property type="protein sequence ID" value="GEP57059.1"/>
    <property type="molecule type" value="Genomic_DNA"/>
</dbReference>
<evidence type="ECO:0000259" key="1">
    <source>
        <dbReference type="Pfam" id="PF01882"/>
    </source>
</evidence>
<dbReference type="Pfam" id="PF01882">
    <property type="entry name" value="DUF58"/>
    <property type="match status" value="1"/>
</dbReference>
<reference evidence="2 3" key="1">
    <citation type="submission" date="2019-07" db="EMBL/GenBank/DDBJ databases">
        <title>Whole genome shotgun sequence of Reyranella soli NBRC 108950.</title>
        <authorList>
            <person name="Hosoyama A."/>
            <person name="Uohara A."/>
            <person name="Ohji S."/>
            <person name="Ichikawa N."/>
        </authorList>
    </citation>
    <scope>NUCLEOTIDE SEQUENCE [LARGE SCALE GENOMIC DNA]</scope>
    <source>
        <strain evidence="2 3">NBRC 108950</strain>
    </source>
</reference>
<dbReference type="RefSeq" id="WP_147151435.1">
    <property type="nucleotide sequence ID" value="NZ_BKAJ01000074.1"/>
</dbReference>
<comment type="caution">
    <text evidence="2">The sequence shown here is derived from an EMBL/GenBank/DDBJ whole genome shotgun (WGS) entry which is preliminary data.</text>
</comment>
<feature type="domain" description="DUF58" evidence="1">
    <location>
        <begin position="197"/>
        <end position="368"/>
    </location>
</feature>
<dbReference type="PANTHER" id="PTHR33608:SF3">
    <property type="entry name" value="SLR2013 PROTEIN"/>
    <property type="match status" value="1"/>
</dbReference>